<evidence type="ECO:0000256" key="2">
    <source>
        <dbReference type="SAM" id="Phobius"/>
    </source>
</evidence>
<proteinExistence type="predicted"/>
<keyword evidence="2" id="KW-0812">Transmembrane</keyword>
<reference evidence="3 4" key="1">
    <citation type="journal article" date="2022" name="Nat. Genet.">
        <title>Improved pea reference genome and pan-genome highlight genomic features and evolutionary characteristics.</title>
        <authorList>
            <person name="Yang T."/>
            <person name="Liu R."/>
            <person name="Luo Y."/>
            <person name="Hu S."/>
            <person name="Wang D."/>
            <person name="Wang C."/>
            <person name="Pandey M.K."/>
            <person name="Ge S."/>
            <person name="Xu Q."/>
            <person name="Li N."/>
            <person name="Li G."/>
            <person name="Huang Y."/>
            <person name="Saxena R.K."/>
            <person name="Ji Y."/>
            <person name="Li M."/>
            <person name="Yan X."/>
            <person name="He Y."/>
            <person name="Liu Y."/>
            <person name="Wang X."/>
            <person name="Xiang C."/>
            <person name="Varshney R.K."/>
            <person name="Ding H."/>
            <person name="Gao S."/>
            <person name="Zong X."/>
        </authorList>
    </citation>
    <scope>NUCLEOTIDE SEQUENCE [LARGE SCALE GENOMIC DNA]</scope>
    <source>
        <strain evidence="3 4">cv. Zhongwan 6</strain>
    </source>
</reference>
<dbReference type="EMBL" id="JAMSHJ010000001">
    <property type="protein sequence ID" value="KAI5446603.1"/>
    <property type="molecule type" value="Genomic_DNA"/>
</dbReference>
<name>A0A9D5BMW7_PEA</name>
<gene>
    <name evidence="3" type="ORF">KIW84_014440</name>
</gene>
<dbReference type="AlphaFoldDB" id="A0A9D5BMW7"/>
<keyword evidence="2" id="KW-1133">Transmembrane helix</keyword>
<keyword evidence="2" id="KW-0472">Membrane</keyword>
<evidence type="ECO:0000256" key="1">
    <source>
        <dbReference type="SAM" id="MobiDB-lite"/>
    </source>
</evidence>
<dbReference type="Proteomes" id="UP001058974">
    <property type="component" value="Chromosome 1"/>
</dbReference>
<comment type="caution">
    <text evidence="3">The sequence shown here is derived from an EMBL/GenBank/DDBJ whole genome shotgun (WGS) entry which is preliminary data.</text>
</comment>
<organism evidence="3 4">
    <name type="scientific">Pisum sativum</name>
    <name type="common">Garden pea</name>
    <name type="synonym">Lathyrus oleraceus</name>
    <dbReference type="NCBI Taxonomy" id="3888"/>
    <lineage>
        <taxon>Eukaryota</taxon>
        <taxon>Viridiplantae</taxon>
        <taxon>Streptophyta</taxon>
        <taxon>Embryophyta</taxon>
        <taxon>Tracheophyta</taxon>
        <taxon>Spermatophyta</taxon>
        <taxon>Magnoliopsida</taxon>
        <taxon>eudicotyledons</taxon>
        <taxon>Gunneridae</taxon>
        <taxon>Pentapetalae</taxon>
        <taxon>rosids</taxon>
        <taxon>fabids</taxon>
        <taxon>Fabales</taxon>
        <taxon>Fabaceae</taxon>
        <taxon>Papilionoideae</taxon>
        <taxon>50 kb inversion clade</taxon>
        <taxon>NPAAA clade</taxon>
        <taxon>Hologalegina</taxon>
        <taxon>IRL clade</taxon>
        <taxon>Fabeae</taxon>
        <taxon>Lathyrus</taxon>
    </lineage>
</organism>
<accession>A0A9D5BMW7</accession>
<sequence>MKEHQTPTKLSARSAENRTGKSKDSPANKSKKAQISNKSLNASSASVSEESSNSSLISEIKENNLDENVTTFLLEEASSVTLLQPEKLTDTTENSSGSCFDVCEFEGAKFNSMEDQITMNFLKNFKPGEILTFDNADPRYKKLRDEIIEYVLQDLKRNVLPGDGNHTLSPSQGLSRKNRLVFLSVIIWFIAILVILFCTPDADCGLVAT</sequence>
<dbReference type="Gramene" id="Psat01G0444000-T1">
    <property type="protein sequence ID" value="KAI5446603.1"/>
    <property type="gene ID" value="KIW84_014440"/>
</dbReference>
<protein>
    <submittedName>
        <fullName evidence="3">Uncharacterized protein</fullName>
    </submittedName>
</protein>
<feature type="compositionally biased region" description="Basic and acidic residues" evidence="1">
    <location>
        <begin position="15"/>
        <end position="26"/>
    </location>
</feature>
<feature type="transmembrane region" description="Helical" evidence="2">
    <location>
        <begin position="180"/>
        <end position="197"/>
    </location>
</feature>
<evidence type="ECO:0000313" key="4">
    <source>
        <dbReference type="Proteomes" id="UP001058974"/>
    </source>
</evidence>
<feature type="compositionally biased region" description="Low complexity" evidence="1">
    <location>
        <begin position="36"/>
        <end position="56"/>
    </location>
</feature>
<keyword evidence="4" id="KW-1185">Reference proteome</keyword>
<dbReference type="OrthoDB" id="1063472at2759"/>
<feature type="region of interest" description="Disordered" evidence="1">
    <location>
        <begin position="1"/>
        <end position="56"/>
    </location>
</feature>
<evidence type="ECO:0000313" key="3">
    <source>
        <dbReference type="EMBL" id="KAI5446603.1"/>
    </source>
</evidence>